<comment type="similarity">
    <text evidence="1">Belongs to the CapA family.</text>
</comment>
<name>A0A1H2W8A6_9PROT</name>
<dbReference type="AlphaFoldDB" id="A0A1H2W8A6"/>
<dbReference type="SMART" id="SM00854">
    <property type="entry name" value="PGA_cap"/>
    <property type="match status" value="1"/>
</dbReference>
<dbReference type="Pfam" id="PF09587">
    <property type="entry name" value="PGA_cap"/>
    <property type="match status" value="1"/>
</dbReference>
<dbReference type="Gene3D" id="3.60.21.10">
    <property type="match status" value="1"/>
</dbReference>
<dbReference type="SUPFAM" id="SSF56300">
    <property type="entry name" value="Metallo-dependent phosphatases"/>
    <property type="match status" value="1"/>
</dbReference>
<dbReference type="PANTHER" id="PTHR33393">
    <property type="entry name" value="POLYGLUTAMINE SYNTHESIS ACCESSORY PROTEIN RV0574C-RELATED"/>
    <property type="match status" value="1"/>
</dbReference>
<evidence type="ECO:0000313" key="3">
    <source>
        <dbReference type="EMBL" id="SDW76913.1"/>
    </source>
</evidence>
<dbReference type="Proteomes" id="UP000183454">
    <property type="component" value="Unassembled WGS sequence"/>
</dbReference>
<dbReference type="CDD" id="cd07381">
    <property type="entry name" value="MPP_CapA"/>
    <property type="match status" value="1"/>
</dbReference>
<sequence length="403" mass="44998">MKRRDFLIQSSAALLTLTTDIEKAMAITDSEASTQKTPITLFLCGDVMTGRGIDQILPHPSKPQLYEPYVQNAQEYVELAEAINGKILRPVSFDYIWGDALVELEKVAPDARIINLETSITTSDEFWVNKGIHYRMHPQNVPSLTIAKIDCCVLANNHVLDWGYVGLTETLRILTNAHIKTTGAGTNLQAAQSPAILDIPSKGRVIVISCGTESSGIAYEWAASSSKAGVYFLTDLSHKTVDQIATLVRQYKHPGDIVIVSIHWGGNWGYRIPEEHIDFAHMLIDSAEIDLLHGHSSHHPIGLEVYKEKLILYGCGDFLNDYEGIGGHQHYRGDLSLMYFVSVAPATGKLVSLEMVPLQIKHFRLNRTSTEDAYWLQRILDEHSSKLNCRIELTSDQKLKAIY</sequence>
<accession>A0A1H2W8A6</accession>
<gene>
    <name evidence="3" type="ORF">SAMN05421882_102716</name>
</gene>
<dbReference type="InterPro" id="IPR029052">
    <property type="entry name" value="Metallo-depent_PP-like"/>
</dbReference>
<evidence type="ECO:0000256" key="1">
    <source>
        <dbReference type="ARBA" id="ARBA00005662"/>
    </source>
</evidence>
<dbReference type="InterPro" id="IPR052169">
    <property type="entry name" value="CW_Biosynth-Accessory"/>
</dbReference>
<proteinExistence type="inferred from homology"/>
<dbReference type="InterPro" id="IPR019079">
    <property type="entry name" value="Capsule_synth_CapA"/>
</dbReference>
<feature type="domain" description="Capsule synthesis protein CapA" evidence="2">
    <location>
        <begin position="40"/>
        <end position="322"/>
    </location>
</feature>
<organism evidence="3 4">
    <name type="scientific">Nitrosomonas communis</name>
    <dbReference type="NCBI Taxonomy" id="44574"/>
    <lineage>
        <taxon>Bacteria</taxon>
        <taxon>Pseudomonadati</taxon>
        <taxon>Pseudomonadota</taxon>
        <taxon>Betaproteobacteria</taxon>
        <taxon>Nitrosomonadales</taxon>
        <taxon>Nitrosomonadaceae</taxon>
        <taxon>Nitrosomonas</taxon>
    </lineage>
</organism>
<reference evidence="3 4" key="1">
    <citation type="submission" date="2016-10" db="EMBL/GenBank/DDBJ databases">
        <authorList>
            <person name="de Groot N.N."/>
        </authorList>
    </citation>
    <scope>NUCLEOTIDE SEQUENCE [LARGE SCALE GENOMIC DNA]</scope>
    <source>
        <strain evidence="3 4">Nm110</strain>
    </source>
</reference>
<dbReference type="RefSeq" id="WP_244505799.1">
    <property type="nucleotide sequence ID" value="NZ_FNNH01000027.1"/>
</dbReference>
<evidence type="ECO:0000313" key="4">
    <source>
        <dbReference type="Proteomes" id="UP000183454"/>
    </source>
</evidence>
<dbReference type="EMBL" id="FNNH01000027">
    <property type="protein sequence ID" value="SDW76913.1"/>
    <property type="molecule type" value="Genomic_DNA"/>
</dbReference>
<dbReference type="PANTHER" id="PTHR33393:SF11">
    <property type="entry name" value="POLYGLUTAMINE SYNTHESIS ACCESSORY PROTEIN RV0574C-RELATED"/>
    <property type="match status" value="1"/>
</dbReference>
<evidence type="ECO:0000259" key="2">
    <source>
        <dbReference type="SMART" id="SM00854"/>
    </source>
</evidence>
<protein>
    <submittedName>
        <fullName evidence="3">Poly-gamma-glutamate synthesis protein (Capsule biosynthesis protein)</fullName>
    </submittedName>
</protein>